<sequence length="183" mass="21887">MDLIRYAFKQLNTVLKDINSKDLNFAIPKKSKENLQKIFNSINKKDMPKIIREEILNANRNFKKNKSKSLHNSFKMILNKYQEFIKNYIFVNFILIRTGAKTLKIWDNNKEIQSQHAIASLKLAASIKTHKYYIMDIIIAMEKKQNIIIKFWNIYNNFNRQVDNFLKQENMFLLKCLDAENFK</sequence>
<reference evidence="1 2" key="1">
    <citation type="submission" date="2019-01" db="EMBL/GenBank/DDBJ databases">
        <title>Genomes sequencing and comparative genomics of infectious freshwater microsporidia, Cucumispora dikerogammari and Thelohania contejeani.</title>
        <authorList>
            <person name="Cormier A."/>
            <person name="Giraud I."/>
            <person name="Wattier R."/>
            <person name="Teixeira M."/>
            <person name="Grandjean F."/>
            <person name="Rigaud T."/>
            <person name="Cordaux R."/>
        </authorList>
    </citation>
    <scope>NUCLEOTIDE SEQUENCE [LARGE SCALE GENOMIC DNA]</scope>
    <source>
        <strain evidence="1">T1</strain>
        <tissue evidence="1">Spores</tissue>
    </source>
</reference>
<accession>A0ABQ7HVG7</accession>
<protein>
    <submittedName>
        <fullName evidence="1">Uncharacterized protein</fullName>
    </submittedName>
</protein>
<organism evidence="1 2">
    <name type="scientific">Astathelohania contejeani</name>
    <dbReference type="NCBI Taxonomy" id="164912"/>
    <lineage>
        <taxon>Eukaryota</taxon>
        <taxon>Fungi</taxon>
        <taxon>Fungi incertae sedis</taxon>
        <taxon>Microsporidia</taxon>
        <taxon>Astathelohaniidae</taxon>
        <taxon>Astathelohania</taxon>
    </lineage>
</organism>
<dbReference type="Proteomes" id="UP001516464">
    <property type="component" value="Unassembled WGS sequence"/>
</dbReference>
<keyword evidence="2" id="KW-1185">Reference proteome</keyword>
<name>A0ABQ7HVG7_9MICR</name>
<proteinExistence type="predicted"/>
<evidence type="ECO:0000313" key="1">
    <source>
        <dbReference type="EMBL" id="KAF7677990.1"/>
    </source>
</evidence>
<comment type="caution">
    <text evidence="1">The sequence shown here is derived from an EMBL/GenBank/DDBJ whole genome shotgun (WGS) entry which is preliminary data.</text>
</comment>
<dbReference type="EMBL" id="SBIQ01000412">
    <property type="protein sequence ID" value="KAF7677990.1"/>
    <property type="molecule type" value="Genomic_DNA"/>
</dbReference>
<gene>
    <name evidence="1" type="ORF">TCON_2625</name>
</gene>
<evidence type="ECO:0000313" key="2">
    <source>
        <dbReference type="Proteomes" id="UP001516464"/>
    </source>
</evidence>